<feature type="binding site" evidence="13">
    <location>
        <position position="257"/>
    </location>
    <ligand>
        <name>Mg(2+)</name>
        <dbReference type="ChEBI" id="CHEBI:18420"/>
        <note>shared with beta subunit</note>
    </ligand>
</feature>
<accession>A0A2G9ZL89</accession>
<dbReference type="EMBL" id="PCSD01000038">
    <property type="protein sequence ID" value="PIP33914.1"/>
    <property type="molecule type" value="Genomic_DNA"/>
</dbReference>
<dbReference type="SUPFAM" id="SSF55681">
    <property type="entry name" value="Class II aaRS and biotin synthetases"/>
    <property type="match status" value="1"/>
</dbReference>
<dbReference type="CDD" id="cd00496">
    <property type="entry name" value="PheRS_alpha_core"/>
    <property type="match status" value="1"/>
</dbReference>
<evidence type="ECO:0000256" key="12">
    <source>
        <dbReference type="ARBA" id="ARBA00049255"/>
    </source>
</evidence>
<evidence type="ECO:0000256" key="5">
    <source>
        <dbReference type="ARBA" id="ARBA00022598"/>
    </source>
</evidence>
<comment type="similarity">
    <text evidence="2 13">Belongs to the class-II aminoacyl-tRNA synthetase family. Phe-tRNA synthetase alpha subunit type 1 subfamily.</text>
</comment>
<sequence>MQNHLLKLKEQVLAAIAEAREGKSLRALEIEYLGRKGRLTAILRGLSDVSEQEKKIVGQLANQIKNDLSAAFRQAEEVFSGQAGKNPSFDVTLPGQAGARGHFHPLTIVLEKLEKFFISLGFLVLDGPELESDYYNFTALNIPPFHPARDMQDTFYVQPIAQQAVGQLVMRTHTSPMQVRAMQKYGAPLRVVVPGRVFRFEATDTRHDTTFYQLEGLMLDRDISLANLTAFMKLMLSAVMGQELNIRVRPGYFPFVEPGLEVDMSCVLCGGQGCPSCKQTGWLEMIGAGLVHPEVIKAGGLDPEIYSGFAFGIGLDRLAMMKFGINDIRLLRGAHLPFLEQF</sequence>
<evidence type="ECO:0000313" key="16">
    <source>
        <dbReference type="Proteomes" id="UP000230729"/>
    </source>
</evidence>
<keyword evidence="11 13" id="KW-0030">Aminoacyl-tRNA synthetase</keyword>
<dbReference type="Pfam" id="PF02912">
    <property type="entry name" value="Phe_tRNA-synt_N"/>
    <property type="match status" value="1"/>
</dbReference>
<keyword evidence="9 13" id="KW-0460">Magnesium</keyword>
<dbReference type="InterPro" id="IPR004529">
    <property type="entry name" value="Phe-tRNA-synth_IIc_asu"/>
</dbReference>
<dbReference type="InterPro" id="IPR004188">
    <property type="entry name" value="Phe-tRNA_ligase_II_N"/>
</dbReference>
<evidence type="ECO:0000256" key="9">
    <source>
        <dbReference type="ARBA" id="ARBA00022842"/>
    </source>
</evidence>
<evidence type="ECO:0000256" key="10">
    <source>
        <dbReference type="ARBA" id="ARBA00022917"/>
    </source>
</evidence>
<comment type="subunit">
    <text evidence="3 13">Tetramer of two alpha and two beta subunits.</text>
</comment>
<evidence type="ECO:0000256" key="13">
    <source>
        <dbReference type="HAMAP-Rule" id="MF_00281"/>
    </source>
</evidence>
<evidence type="ECO:0000313" key="15">
    <source>
        <dbReference type="EMBL" id="PIP33914.1"/>
    </source>
</evidence>
<keyword evidence="6 13" id="KW-0479">Metal-binding</keyword>
<dbReference type="InterPro" id="IPR006195">
    <property type="entry name" value="aa-tRNA-synth_II"/>
</dbReference>
<evidence type="ECO:0000256" key="8">
    <source>
        <dbReference type="ARBA" id="ARBA00022840"/>
    </source>
</evidence>
<evidence type="ECO:0000256" key="2">
    <source>
        <dbReference type="ARBA" id="ARBA00010207"/>
    </source>
</evidence>
<evidence type="ECO:0000256" key="1">
    <source>
        <dbReference type="ARBA" id="ARBA00004496"/>
    </source>
</evidence>
<evidence type="ECO:0000256" key="6">
    <source>
        <dbReference type="ARBA" id="ARBA00022723"/>
    </source>
</evidence>
<dbReference type="InterPro" id="IPR002319">
    <property type="entry name" value="Phenylalanyl-tRNA_Synthase"/>
</dbReference>
<dbReference type="InterPro" id="IPR010978">
    <property type="entry name" value="tRNA-bd_arm"/>
</dbReference>
<comment type="subcellular location">
    <subcellularLocation>
        <location evidence="1 13">Cytoplasm</location>
    </subcellularLocation>
</comment>
<comment type="caution">
    <text evidence="15">The sequence shown here is derived from an EMBL/GenBank/DDBJ whole genome shotgun (WGS) entry which is preliminary data.</text>
</comment>
<dbReference type="Pfam" id="PF01409">
    <property type="entry name" value="tRNA-synt_2d"/>
    <property type="match status" value="1"/>
</dbReference>
<keyword evidence="5 13" id="KW-0436">Ligase</keyword>
<keyword evidence="7 13" id="KW-0547">Nucleotide-binding</keyword>
<dbReference type="GO" id="GO:0000049">
    <property type="term" value="F:tRNA binding"/>
    <property type="evidence" value="ECO:0007669"/>
    <property type="project" value="InterPro"/>
</dbReference>
<evidence type="ECO:0000256" key="4">
    <source>
        <dbReference type="ARBA" id="ARBA00022490"/>
    </source>
</evidence>
<gene>
    <name evidence="13" type="primary">pheS</name>
    <name evidence="15" type="ORF">COX22_01865</name>
</gene>
<evidence type="ECO:0000256" key="3">
    <source>
        <dbReference type="ARBA" id="ARBA00011209"/>
    </source>
</evidence>
<dbReference type="Proteomes" id="UP000230729">
    <property type="component" value="Unassembled WGS sequence"/>
</dbReference>
<keyword evidence="8 13" id="KW-0067">ATP-binding</keyword>
<dbReference type="SUPFAM" id="SSF46589">
    <property type="entry name" value="tRNA-binding arm"/>
    <property type="match status" value="1"/>
</dbReference>
<keyword evidence="4 13" id="KW-0963">Cytoplasm</keyword>
<dbReference type="GO" id="GO:0005737">
    <property type="term" value="C:cytoplasm"/>
    <property type="evidence" value="ECO:0007669"/>
    <property type="project" value="UniProtKB-SubCell"/>
</dbReference>
<dbReference type="Gene3D" id="3.30.930.10">
    <property type="entry name" value="Bira Bifunctional Protein, Domain 2"/>
    <property type="match status" value="1"/>
</dbReference>
<reference evidence="15 16" key="1">
    <citation type="submission" date="2017-09" db="EMBL/GenBank/DDBJ databases">
        <title>Depth-based differentiation of microbial function through sediment-hosted aquifers and enrichment of novel symbionts in the deep terrestrial subsurface.</title>
        <authorList>
            <person name="Probst A.J."/>
            <person name="Ladd B."/>
            <person name="Jarett J.K."/>
            <person name="Geller-Mcgrath D.E."/>
            <person name="Sieber C.M."/>
            <person name="Emerson J.B."/>
            <person name="Anantharaman K."/>
            <person name="Thomas B.C."/>
            <person name="Malmstrom R."/>
            <person name="Stieglmeier M."/>
            <person name="Klingl A."/>
            <person name="Woyke T."/>
            <person name="Ryan C.M."/>
            <person name="Banfield J.F."/>
        </authorList>
    </citation>
    <scope>NUCLEOTIDE SEQUENCE [LARGE SCALE GENOMIC DNA]</scope>
    <source>
        <strain evidence="15">CG23_combo_of_CG06-09_8_20_14_all_49_15</strain>
    </source>
</reference>
<dbReference type="GO" id="GO:0000287">
    <property type="term" value="F:magnesium ion binding"/>
    <property type="evidence" value="ECO:0007669"/>
    <property type="project" value="UniProtKB-UniRule"/>
</dbReference>
<name>A0A2G9ZL89_9BACT</name>
<feature type="domain" description="Aminoacyl-transfer RNA synthetases class-II family profile" evidence="14">
    <location>
        <begin position="109"/>
        <end position="337"/>
    </location>
</feature>
<dbReference type="AlphaFoldDB" id="A0A2G9ZL89"/>
<comment type="catalytic activity">
    <reaction evidence="12 13">
        <text>tRNA(Phe) + L-phenylalanine + ATP = L-phenylalanyl-tRNA(Phe) + AMP + diphosphate + H(+)</text>
        <dbReference type="Rhea" id="RHEA:19413"/>
        <dbReference type="Rhea" id="RHEA-COMP:9668"/>
        <dbReference type="Rhea" id="RHEA-COMP:9699"/>
        <dbReference type="ChEBI" id="CHEBI:15378"/>
        <dbReference type="ChEBI" id="CHEBI:30616"/>
        <dbReference type="ChEBI" id="CHEBI:33019"/>
        <dbReference type="ChEBI" id="CHEBI:58095"/>
        <dbReference type="ChEBI" id="CHEBI:78442"/>
        <dbReference type="ChEBI" id="CHEBI:78531"/>
        <dbReference type="ChEBI" id="CHEBI:456215"/>
        <dbReference type="EC" id="6.1.1.20"/>
    </reaction>
</comment>
<organism evidence="15 16">
    <name type="scientific">Candidatus Falkowbacteria bacterium CG23_combo_of_CG06-09_8_20_14_all_49_15</name>
    <dbReference type="NCBI Taxonomy" id="1974572"/>
    <lineage>
        <taxon>Bacteria</taxon>
        <taxon>Candidatus Falkowiibacteriota</taxon>
    </lineage>
</organism>
<dbReference type="InterPro" id="IPR022911">
    <property type="entry name" value="Phe_tRNA_ligase_alpha1_bac"/>
</dbReference>
<proteinExistence type="inferred from homology"/>
<keyword evidence="10 13" id="KW-0648">Protein biosynthesis</keyword>
<evidence type="ECO:0000259" key="14">
    <source>
        <dbReference type="PROSITE" id="PS50862"/>
    </source>
</evidence>
<evidence type="ECO:0000256" key="11">
    <source>
        <dbReference type="ARBA" id="ARBA00023146"/>
    </source>
</evidence>
<dbReference type="GO" id="GO:0005524">
    <property type="term" value="F:ATP binding"/>
    <property type="evidence" value="ECO:0007669"/>
    <property type="project" value="UniProtKB-UniRule"/>
</dbReference>
<dbReference type="HAMAP" id="MF_00281">
    <property type="entry name" value="Phe_tRNA_synth_alpha1"/>
    <property type="match status" value="1"/>
</dbReference>
<evidence type="ECO:0000256" key="7">
    <source>
        <dbReference type="ARBA" id="ARBA00022741"/>
    </source>
</evidence>
<dbReference type="InterPro" id="IPR045864">
    <property type="entry name" value="aa-tRNA-synth_II/BPL/LPL"/>
</dbReference>
<dbReference type="EC" id="6.1.1.20" evidence="13"/>
<dbReference type="PANTHER" id="PTHR11538:SF41">
    <property type="entry name" value="PHENYLALANINE--TRNA LIGASE, MITOCHONDRIAL"/>
    <property type="match status" value="1"/>
</dbReference>
<dbReference type="PROSITE" id="PS50862">
    <property type="entry name" value="AA_TRNA_LIGASE_II"/>
    <property type="match status" value="1"/>
</dbReference>
<dbReference type="NCBIfam" id="TIGR00468">
    <property type="entry name" value="pheS"/>
    <property type="match status" value="1"/>
</dbReference>
<dbReference type="GO" id="GO:0006432">
    <property type="term" value="P:phenylalanyl-tRNA aminoacylation"/>
    <property type="evidence" value="ECO:0007669"/>
    <property type="project" value="UniProtKB-UniRule"/>
</dbReference>
<dbReference type="GO" id="GO:0004826">
    <property type="term" value="F:phenylalanine-tRNA ligase activity"/>
    <property type="evidence" value="ECO:0007669"/>
    <property type="project" value="UniProtKB-UniRule"/>
</dbReference>
<protein>
    <recommendedName>
        <fullName evidence="13">Phenylalanine--tRNA ligase alpha subunit</fullName>
        <ecNumber evidence="13">6.1.1.20</ecNumber>
    </recommendedName>
    <alternativeName>
        <fullName evidence="13">Phenylalanyl-tRNA synthetase alpha subunit</fullName>
        <shortName evidence="13">PheRS</shortName>
    </alternativeName>
</protein>
<dbReference type="FunFam" id="3.30.930.10:FF:000089">
    <property type="entry name" value="Phenylalanine--tRNA ligase alpha subunit"/>
    <property type="match status" value="1"/>
</dbReference>
<dbReference type="PANTHER" id="PTHR11538">
    <property type="entry name" value="PHENYLALANYL-TRNA SYNTHETASE"/>
    <property type="match status" value="1"/>
</dbReference>
<comment type="cofactor">
    <cofactor evidence="13">
        <name>Mg(2+)</name>
        <dbReference type="ChEBI" id="CHEBI:18420"/>
    </cofactor>
    <text evidence="13">Binds 2 magnesium ions per tetramer.</text>
</comment>